<keyword evidence="3" id="KW-1185">Reference proteome</keyword>
<feature type="compositionally biased region" description="Basic and acidic residues" evidence="1">
    <location>
        <begin position="523"/>
        <end position="536"/>
    </location>
</feature>
<dbReference type="EMBL" id="SEOQ01000790">
    <property type="protein sequence ID" value="TFY56896.1"/>
    <property type="molecule type" value="Genomic_DNA"/>
</dbReference>
<sequence>MAPSSPKTASDFRYRVIRQEWVRDKDGDWLPRPPPAGTRTPSGLIWGHELDDFFHIGRKPGVSVITSWSRSMIMEFGKDHPTEIAPHTYEEELAREPKPRLRKPWPVLKVRKEKGKGKGRAVVLDPPVDAIDEGSGHEDEDEDEDYGSYEVRPGSWDLEDERAPQGFDELKRGPEAGDPFKLDGIPKLEQFIPEAYFPDYILVHDPQDVCSGRAPQYNMKTQGDTTKTEDNAAPKRFKRVFPTDEMLRERAPSRKITDEDRPNVAHLYVNKHGVMGEGHHSMAYRASVRLPYPLSAHSPNKQVTVAMKVAMERQSARDMLKNEATVYNSFPRYLMEDWCGYNLCTPDHAYPVPATAVVPKFFGYYVPDFEKEKKSKAEDGDGTQDKDEETGSKVEDEDHNASEYGSDYSTSNHRSDQRTPSPILLMEDCGVPIIPKNFGPDTRTEIFSLALRLHVDGFVQNSFFTRNILMQPGPLTLPPNRRTLDHPSFRVIDFGRAEMWDELHNGVLDSHIRQLERERVAKKAKEAKESEEKAKEGGNAAGVGAGEPAEPEAMEVDEEITRDKLLRGDNPEVEKMLNGLGRKWWDKRRIEKDLARQELGMDMFDC</sequence>
<dbReference type="Proteomes" id="UP000298327">
    <property type="component" value="Unassembled WGS sequence"/>
</dbReference>
<dbReference type="STRING" id="205917.A0A4Y9Y361"/>
<evidence type="ECO:0000256" key="1">
    <source>
        <dbReference type="SAM" id="MobiDB-lite"/>
    </source>
</evidence>
<accession>A0A4Y9Y361</accession>
<protein>
    <recommendedName>
        <fullName evidence="4">Protein kinase domain-containing protein</fullName>
    </recommendedName>
</protein>
<dbReference type="AlphaFoldDB" id="A0A4Y9Y361"/>
<evidence type="ECO:0000313" key="2">
    <source>
        <dbReference type="EMBL" id="TFY56896.1"/>
    </source>
</evidence>
<feature type="compositionally biased region" description="Basic and acidic residues" evidence="1">
    <location>
        <begin position="373"/>
        <end position="401"/>
    </location>
</feature>
<reference evidence="2 3" key="1">
    <citation type="submission" date="2019-02" db="EMBL/GenBank/DDBJ databases">
        <title>Genome sequencing of the rare red list fungi Dentipellis fragilis.</title>
        <authorList>
            <person name="Buettner E."/>
            <person name="Kellner H."/>
        </authorList>
    </citation>
    <scope>NUCLEOTIDE SEQUENCE [LARGE SCALE GENOMIC DNA]</scope>
    <source>
        <strain evidence="2 3">DSM 105465</strain>
    </source>
</reference>
<name>A0A4Y9Y361_9AGAM</name>
<comment type="caution">
    <text evidence="2">The sequence shown here is derived from an EMBL/GenBank/DDBJ whole genome shotgun (WGS) entry which is preliminary data.</text>
</comment>
<feature type="compositionally biased region" description="Acidic residues" evidence="1">
    <location>
        <begin position="138"/>
        <end position="147"/>
    </location>
</feature>
<proteinExistence type="predicted"/>
<organism evidence="2 3">
    <name type="scientific">Dentipellis fragilis</name>
    <dbReference type="NCBI Taxonomy" id="205917"/>
    <lineage>
        <taxon>Eukaryota</taxon>
        <taxon>Fungi</taxon>
        <taxon>Dikarya</taxon>
        <taxon>Basidiomycota</taxon>
        <taxon>Agaricomycotina</taxon>
        <taxon>Agaricomycetes</taxon>
        <taxon>Russulales</taxon>
        <taxon>Hericiaceae</taxon>
        <taxon>Dentipellis</taxon>
    </lineage>
</organism>
<evidence type="ECO:0000313" key="3">
    <source>
        <dbReference type="Proteomes" id="UP000298327"/>
    </source>
</evidence>
<gene>
    <name evidence="2" type="ORF">EVG20_g8752</name>
</gene>
<feature type="region of interest" description="Disordered" evidence="1">
    <location>
        <begin position="126"/>
        <end position="160"/>
    </location>
</feature>
<feature type="region of interest" description="Disordered" evidence="1">
    <location>
        <begin position="523"/>
        <end position="555"/>
    </location>
</feature>
<evidence type="ECO:0008006" key="4">
    <source>
        <dbReference type="Google" id="ProtNLM"/>
    </source>
</evidence>
<dbReference type="OrthoDB" id="5327923at2759"/>
<feature type="region of interest" description="Disordered" evidence="1">
    <location>
        <begin position="373"/>
        <end position="420"/>
    </location>
</feature>